<dbReference type="InterPro" id="IPR011250">
    <property type="entry name" value="OMP/PagP_B-barrel"/>
</dbReference>
<keyword evidence="1" id="KW-0732">Signal</keyword>
<dbReference type="Proteomes" id="UP000664034">
    <property type="component" value="Unassembled WGS sequence"/>
</dbReference>
<dbReference type="RefSeq" id="WP_207364709.1">
    <property type="nucleotide sequence ID" value="NZ_JAFMYV010000005.1"/>
</dbReference>
<name>A0A939K5D9_9BACT</name>
<evidence type="ECO:0000313" key="4">
    <source>
        <dbReference type="Proteomes" id="UP000664034"/>
    </source>
</evidence>
<feature type="chain" id="PRO_5037574836" evidence="1">
    <location>
        <begin position="22"/>
        <end position="247"/>
    </location>
</feature>
<accession>A0A939K5D9</accession>
<dbReference type="EMBL" id="JAFMYV010000005">
    <property type="protein sequence ID" value="MBO0937151.1"/>
    <property type="molecule type" value="Genomic_DNA"/>
</dbReference>
<gene>
    <name evidence="3" type="ORF">J2I47_11390</name>
</gene>
<dbReference type="SUPFAM" id="SSF56925">
    <property type="entry name" value="OMPA-like"/>
    <property type="match status" value="1"/>
</dbReference>
<keyword evidence="4" id="KW-1185">Reference proteome</keyword>
<protein>
    <submittedName>
        <fullName evidence="3">Outer membrane beta-barrel protein</fullName>
    </submittedName>
</protein>
<dbReference type="Pfam" id="PF13568">
    <property type="entry name" value="OMP_b-brl_2"/>
    <property type="match status" value="1"/>
</dbReference>
<feature type="domain" description="Outer membrane protein beta-barrel" evidence="2">
    <location>
        <begin position="79"/>
        <end position="223"/>
    </location>
</feature>
<reference evidence="3" key="1">
    <citation type="submission" date="2021-03" db="EMBL/GenBank/DDBJ databases">
        <title>Fibrella sp. HMF5335 genome sequencing and assembly.</title>
        <authorList>
            <person name="Kang H."/>
            <person name="Kim H."/>
            <person name="Bae S."/>
            <person name="Joh K."/>
        </authorList>
    </citation>
    <scope>NUCLEOTIDE SEQUENCE</scope>
    <source>
        <strain evidence="3">HMF5335</strain>
    </source>
</reference>
<dbReference type="AlphaFoldDB" id="A0A939K5D9"/>
<evidence type="ECO:0000256" key="1">
    <source>
        <dbReference type="SAM" id="SignalP"/>
    </source>
</evidence>
<evidence type="ECO:0000259" key="2">
    <source>
        <dbReference type="Pfam" id="PF13568"/>
    </source>
</evidence>
<sequence>MRIHPLVVCLLSACLPLAALAQNPADSTATTPAMSATATPVSVSSQTMAADAPDPSTKLKKGQIAPGGYGPSARVFDGHFGFKIGPSLTEAPIDGVSGTFVKRKLDFHLGFLYRYRFYKFVIQPELLYQIKGGTYQQLAIGSSNRITTENNFNYVSIPIMLGYMPTEGLTLQAGPEFSFAVKTTNGPQTNRDTGIAVGVHYDFLDMLDKFSLNLRYVYGLTKIPETINSTLQNRAFQVSLVYNFYKK</sequence>
<feature type="signal peptide" evidence="1">
    <location>
        <begin position="1"/>
        <end position="21"/>
    </location>
</feature>
<comment type="caution">
    <text evidence="3">The sequence shown here is derived from an EMBL/GenBank/DDBJ whole genome shotgun (WGS) entry which is preliminary data.</text>
</comment>
<proteinExistence type="predicted"/>
<dbReference type="InterPro" id="IPR025665">
    <property type="entry name" value="Beta-barrel_OMP_2"/>
</dbReference>
<organism evidence="3 4">
    <name type="scientific">Fibrella rubiginis</name>
    <dbReference type="NCBI Taxonomy" id="2817060"/>
    <lineage>
        <taxon>Bacteria</taxon>
        <taxon>Pseudomonadati</taxon>
        <taxon>Bacteroidota</taxon>
        <taxon>Cytophagia</taxon>
        <taxon>Cytophagales</taxon>
        <taxon>Spirosomataceae</taxon>
        <taxon>Fibrella</taxon>
    </lineage>
</organism>
<evidence type="ECO:0000313" key="3">
    <source>
        <dbReference type="EMBL" id="MBO0937151.1"/>
    </source>
</evidence>